<sequence length="141" mass="15715">MWGKMFPKLRNLEKSYQNHKQLYFKTGNGFMKAPAHYDILHCFMESKHKINPPSIIDTLSINKKAINTSRSISTVASLSPINTSESLNTSRLPTASATALFSDLSDDEEPACMTMPSTSKISPPSILHHPKNPLSLQTKLQ</sequence>
<reference evidence="2 3" key="1">
    <citation type="submission" date="2023-01" db="EMBL/GenBank/DDBJ databases">
        <authorList>
            <person name="Whitehead M."/>
        </authorList>
    </citation>
    <scope>NUCLEOTIDE SEQUENCE [LARGE SCALE GENOMIC DNA]</scope>
</reference>
<keyword evidence="3" id="KW-1185">Reference proteome</keyword>
<accession>A0AAV0WIU2</accession>
<evidence type="ECO:0000313" key="2">
    <source>
        <dbReference type="EMBL" id="CAI6355864.1"/>
    </source>
</evidence>
<feature type="region of interest" description="Disordered" evidence="1">
    <location>
        <begin position="107"/>
        <end position="141"/>
    </location>
</feature>
<name>A0AAV0WIU2_9HEMI</name>
<proteinExistence type="predicted"/>
<protein>
    <submittedName>
        <fullName evidence="2">Uncharacterized protein</fullName>
    </submittedName>
</protein>
<dbReference type="AlphaFoldDB" id="A0AAV0WIU2"/>
<organism evidence="2 3">
    <name type="scientific">Macrosiphum euphorbiae</name>
    <name type="common">potato aphid</name>
    <dbReference type="NCBI Taxonomy" id="13131"/>
    <lineage>
        <taxon>Eukaryota</taxon>
        <taxon>Metazoa</taxon>
        <taxon>Ecdysozoa</taxon>
        <taxon>Arthropoda</taxon>
        <taxon>Hexapoda</taxon>
        <taxon>Insecta</taxon>
        <taxon>Pterygota</taxon>
        <taxon>Neoptera</taxon>
        <taxon>Paraneoptera</taxon>
        <taxon>Hemiptera</taxon>
        <taxon>Sternorrhyncha</taxon>
        <taxon>Aphidomorpha</taxon>
        <taxon>Aphidoidea</taxon>
        <taxon>Aphididae</taxon>
        <taxon>Macrosiphini</taxon>
        <taxon>Macrosiphum</taxon>
    </lineage>
</organism>
<comment type="caution">
    <text evidence="2">The sequence shown here is derived from an EMBL/GenBank/DDBJ whole genome shotgun (WGS) entry which is preliminary data.</text>
</comment>
<dbReference type="EMBL" id="CARXXK010000002">
    <property type="protein sequence ID" value="CAI6355864.1"/>
    <property type="molecule type" value="Genomic_DNA"/>
</dbReference>
<gene>
    <name evidence="2" type="ORF">MEUPH1_LOCUS11672</name>
</gene>
<evidence type="ECO:0000256" key="1">
    <source>
        <dbReference type="SAM" id="MobiDB-lite"/>
    </source>
</evidence>
<evidence type="ECO:0000313" key="3">
    <source>
        <dbReference type="Proteomes" id="UP001160148"/>
    </source>
</evidence>
<dbReference type="Proteomes" id="UP001160148">
    <property type="component" value="Unassembled WGS sequence"/>
</dbReference>